<reference evidence="1 2" key="1">
    <citation type="submission" date="2018-01" db="EMBL/GenBank/DDBJ databases">
        <title>Genomic Encyclopedia of Type Strains, Phase III (KMG-III): the genomes of soil and plant-associated and newly described type strains.</title>
        <authorList>
            <person name="Whitman W."/>
        </authorList>
    </citation>
    <scope>NUCLEOTIDE SEQUENCE [LARGE SCALE GENOMIC DNA]</scope>
    <source>
        <strain evidence="1 2">HKI456</strain>
    </source>
</reference>
<proteinExistence type="predicted"/>
<protein>
    <submittedName>
        <fullName evidence="1">Uncharacterized protein</fullName>
    </submittedName>
</protein>
<accession>A0A2P5K6L6</accession>
<keyword evidence="2" id="KW-1185">Reference proteome</keyword>
<sequence length="197" mass="22323">MAQNTADALHFCRFECFSSGIATYQHASKHQLTVAHSRLAQSCSMARYWHLFISIRYDTAKLLSCSAPMTLPLFHRTQTRLHAGHHRDCVTPSSSITPPRLPANRHPPALQSSSCRYVTLRCLARHRTSVAVLVRWPIIQLQRWVRPRNGNYLRTACNKTIVTLLLGTSIMAAKLRGACVFHVKTTIDPTERRPEIP</sequence>
<evidence type="ECO:0000313" key="2">
    <source>
        <dbReference type="Proteomes" id="UP000243096"/>
    </source>
</evidence>
<dbReference type="EMBL" id="PRDW01000029">
    <property type="protein sequence ID" value="PPB80680.1"/>
    <property type="molecule type" value="Genomic_DNA"/>
</dbReference>
<name>A0A2P5K6L6_9BURK</name>
<organism evidence="1 2">
    <name type="scientific">Mycetohabitans endofungorum</name>
    <dbReference type="NCBI Taxonomy" id="417203"/>
    <lineage>
        <taxon>Bacteria</taxon>
        <taxon>Pseudomonadati</taxon>
        <taxon>Pseudomonadota</taxon>
        <taxon>Betaproteobacteria</taxon>
        <taxon>Burkholderiales</taxon>
        <taxon>Burkholderiaceae</taxon>
        <taxon>Mycetohabitans</taxon>
    </lineage>
</organism>
<dbReference type="AlphaFoldDB" id="A0A2P5K6L6"/>
<gene>
    <name evidence="1" type="ORF">B0O95_1295</name>
</gene>
<dbReference type="Proteomes" id="UP000243096">
    <property type="component" value="Unassembled WGS sequence"/>
</dbReference>
<evidence type="ECO:0000313" key="1">
    <source>
        <dbReference type="EMBL" id="PPB80680.1"/>
    </source>
</evidence>
<comment type="caution">
    <text evidence="1">The sequence shown here is derived from an EMBL/GenBank/DDBJ whole genome shotgun (WGS) entry which is preliminary data.</text>
</comment>